<reference evidence="8 9" key="1">
    <citation type="submission" date="2020-12" db="EMBL/GenBank/DDBJ databases">
        <title>Concerted genomic and epigenomic changes stabilize Arabidopsis allopolyploids.</title>
        <authorList>
            <person name="Chen Z."/>
        </authorList>
    </citation>
    <scope>NUCLEOTIDE SEQUENCE [LARGE SCALE GENOMIC DNA]</scope>
    <source>
        <strain evidence="8">As9502</strain>
        <tissue evidence="8">Leaf</tissue>
    </source>
</reference>
<comment type="caution">
    <text evidence="8">The sequence shown here is derived from an EMBL/GenBank/DDBJ whole genome shotgun (WGS) entry which is preliminary data.</text>
</comment>
<feature type="transmembrane region" description="Helical" evidence="7">
    <location>
        <begin position="69"/>
        <end position="90"/>
    </location>
</feature>
<keyword evidence="4 7" id="KW-0812">Transmembrane</keyword>
<dbReference type="GO" id="GO:0016020">
    <property type="term" value="C:membrane"/>
    <property type="evidence" value="ECO:0007669"/>
    <property type="project" value="UniProtKB-SubCell"/>
</dbReference>
<evidence type="ECO:0000256" key="6">
    <source>
        <dbReference type="ARBA" id="ARBA00023136"/>
    </source>
</evidence>
<dbReference type="GO" id="GO:1990961">
    <property type="term" value="P:xenobiotic detoxification by transmembrane export across the plasma membrane"/>
    <property type="evidence" value="ECO:0007669"/>
    <property type="project" value="InterPro"/>
</dbReference>
<evidence type="ECO:0000313" key="8">
    <source>
        <dbReference type="EMBL" id="KAG7598061.1"/>
    </source>
</evidence>
<gene>
    <name evidence="8" type="ORF">ISN44_As06g023590</name>
</gene>
<evidence type="ECO:0000256" key="5">
    <source>
        <dbReference type="ARBA" id="ARBA00022989"/>
    </source>
</evidence>
<feature type="transmembrane region" description="Helical" evidence="7">
    <location>
        <begin position="33"/>
        <end position="57"/>
    </location>
</feature>
<evidence type="ECO:0000256" key="4">
    <source>
        <dbReference type="ARBA" id="ARBA00022692"/>
    </source>
</evidence>
<comment type="subcellular location">
    <subcellularLocation>
        <location evidence="1">Membrane</location>
        <topology evidence="1">Multi-pass membrane protein</topology>
    </subcellularLocation>
</comment>
<dbReference type="Proteomes" id="UP000694251">
    <property type="component" value="Chromosome 6"/>
</dbReference>
<feature type="transmembrane region" description="Helical" evidence="7">
    <location>
        <begin position="96"/>
        <end position="116"/>
    </location>
</feature>
<accession>A0A8T2CT38</accession>
<dbReference type="PANTHER" id="PTHR11206">
    <property type="entry name" value="MULTIDRUG RESISTANCE PROTEIN"/>
    <property type="match status" value="1"/>
</dbReference>
<dbReference type="GO" id="GO:0042910">
    <property type="term" value="F:xenobiotic transmembrane transporter activity"/>
    <property type="evidence" value="ECO:0007669"/>
    <property type="project" value="InterPro"/>
</dbReference>
<evidence type="ECO:0000256" key="3">
    <source>
        <dbReference type="ARBA" id="ARBA00022448"/>
    </source>
</evidence>
<dbReference type="InterPro" id="IPR002528">
    <property type="entry name" value="MATE_fam"/>
</dbReference>
<evidence type="ECO:0000256" key="1">
    <source>
        <dbReference type="ARBA" id="ARBA00004141"/>
    </source>
</evidence>
<dbReference type="InterPro" id="IPR045069">
    <property type="entry name" value="MATE_euk"/>
</dbReference>
<dbReference type="EMBL" id="JAEFBJ010000006">
    <property type="protein sequence ID" value="KAG7598061.1"/>
    <property type="molecule type" value="Genomic_DNA"/>
</dbReference>
<keyword evidence="3" id="KW-0813">Transport</keyword>
<comment type="similarity">
    <text evidence="2">Belongs to the multi antimicrobial extrusion (MATE) (TC 2.A.66.1) family.</text>
</comment>
<evidence type="ECO:0000256" key="2">
    <source>
        <dbReference type="ARBA" id="ARBA00010199"/>
    </source>
</evidence>
<name>A0A8T2CT38_ARASU</name>
<keyword evidence="5 7" id="KW-1133">Transmembrane helix</keyword>
<keyword evidence="9" id="KW-1185">Reference proteome</keyword>
<dbReference type="AlphaFoldDB" id="A0A8T2CT38"/>
<dbReference type="Pfam" id="PF01554">
    <property type="entry name" value="MatE"/>
    <property type="match status" value="2"/>
</dbReference>
<evidence type="ECO:0000256" key="7">
    <source>
        <dbReference type="SAM" id="Phobius"/>
    </source>
</evidence>
<dbReference type="GO" id="GO:0015297">
    <property type="term" value="F:antiporter activity"/>
    <property type="evidence" value="ECO:0007669"/>
    <property type="project" value="InterPro"/>
</dbReference>
<dbReference type="OrthoDB" id="2126698at2759"/>
<dbReference type="CDD" id="cd13132">
    <property type="entry name" value="MATE_eukaryotic"/>
    <property type="match status" value="1"/>
</dbReference>
<organism evidence="8 9">
    <name type="scientific">Arabidopsis suecica</name>
    <name type="common">Swedish thale-cress</name>
    <name type="synonym">Cardaminopsis suecica</name>
    <dbReference type="NCBI Taxonomy" id="45249"/>
    <lineage>
        <taxon>Eukaryota</taxon>
        <taxon>Viridiplantae</taxon>
        <taxon>Streptophyta</taxon>
        <taxon>Embryophyta</taxon>
        <taxon>Tracheophyta</taxon>
        <taxon>Spermatophyta</taxon>
        <taxon>Magnoliopsida</taxon>
        <taxon>eudicotyledons</taxon>
        <taxon>Gunneridae</taxon>
        <taxon>Pentapetalae</taxon>
        <taxon>rosids</taxon>
        <taxon>malvids</taxon>
        <taxon>Brassicales</taxon>
        <taxon>Brassicaceae</taxon>
        <taxon>Camelineae</taxon>
        <taxon>Arabidopsis</taxon>
    </lineage>
</organism>
<protein>
    <submittedName>
        <fullName evidence="8">Multi antimicrobial extrusion protein</fullName>
    </submittedName>
</protein>
<sequence>MLGMGSALATLCGQAYGAGQLEMMGIYLQRSWIILNSCALLLCLFYVFATPLLSFLGQSPEISKSAGKFSLWMIPQLFAYAVNFATAKFLQAQSKVIAMAVIAVTVLLQHTLLSWLLMLKLGWGMAGGAVVLNVSWWLIDVAQIVYICGGSCGRAWSGLSWKAFKNLRGFARLSLASAVMVCLEVWYFMALILFAGYLKNPQVSVAALSICVRVSNELGAEHPRRAKFLLIVAMITSVSIGAMISMTLIVLRDKYPAMFSDDEEVRALVKQLTPLLALTIVINNIQPVLSGVAVGAGWQGIVAYVIFMWYTYWSCPRLQDGSWGEGNMDRNANRNSCSNMCSTCNYL</sequence>
<feature type="transmembrane region" description="Helical" evidence="7">
    <location>
        <begin position="173"/>
        <end position="198"/>
    </location>
</feature>
<feature type="transmembrane region" description="Helical" evidence="7">
    <location>
        <begin position="228"/>
        <end position="251"/>
    </location>
</feature>
<proteinExistence type="inferred from homology"/>
<feature type="transmembrane region" description="Helical" evidence="7">
    <location>
        <begin position="295"/>
        <end position="313"/>
    </location>
</feature>
<evidence type="ECO:0000313" key="9">
    <source>
        <dbReference type="Proteomes" id="UP000694251"/>
    </source>
</evidence>
<keyword evidence="6 7" id="KW-0472">Membrane</keyword>